<dbReference type="Proteomes" id="UP001162164">
    <property type="component" value="Unassembled WGS sequence"/>
</dbReference>
<dbReference type="PANTHER" id="PTHR10380">
    <property type="entry name" value="CUTICLE PROTEIN"/>
    <property type="match status" value="1"/>
</dbReference>
<protein>
    <submittedName>
        <fullName evidence="4">Uncharacterized protein</fullName>
    </submittedName>
</protein>
<dbReference type="InterPro" id="IPR000618">
    <property type="entry name" value="Insect_cuticle"/>
</dbReference>
<comment type="caution">
    <text evidence="4">The sequence shown here is derived from an EMBL/GenBank/DDBJ whole genome shotgun (WGS) entry which is preliminary data.</text>
</comment>
<evidence type="ECO:0000256" key="3">
    <source>
        <dbReference type="SAM" id="MobiDB-lite"/>
    </source>
</evidence>
<feature type="compositionally biased region" description="Polar residues" evidence="3">
    <location>
        <begin position="1"/>
        <end position="14"/>
    </location>
</feature>
<evidence type="ECO:0000313" key="5">
    <source>
        <dbReference type="Proteomes" id="UP001162164"/>
    </source>
</evidence>
<dbReference type="PANTHER" id="PTHR10380:SF238">
    <property type="entry name" value="CUTICULAR PROTEIN 65EA-RELATED"/>
    <property type="match status" value="1"/>
</dbReference>
<gene>
    <name evidence="4" type="ORF">NQ317_001108</name>
</gene>
<keyword evidence="1 2" id="KW-0193">Cuticle</keyword>
<evidence type="ECO:0000256" key="2">
    <source>
        <dbReference type="PROSITE-ProRule" id="PRU00497"/>
    </source>
</evidence>
<feature type="region of interest" description="Disordered" evidence="3">
    <location>
        <begin position="1"/>
        <end position="21"/>
    </location>
</feature>
<dbReference type="InterPro" id="IPR050468">
    <property type="entry name" value="Cuticle_Struct_Prot"/>
</dbReference>
<accession>A0ABQ9IVZ5</accession>
<dbReference type="InterPro" id="IPR031311">
    <property type="entry name" value="CHIT_BIND_RR_consensus"/>
</dbReference>
<name>A0ABQ9IVZ5_9CUCU</name>
<evidence type="ECO:0000256" key="1">
    <source>
        <dbReference type="ARBA" id="ARBA00022460"/>
    </source>
</evidence>
<dbReference type="Pfam" id="PF00379">
    <property type="entry name" value="Chitin_bind_4"/>
    <property type="match status" value="1"/>
</dbReference>
<reference evidence="4" key="1">
    <citation type="journal article" date="2023" name="Insect Mol. Biol.">
        <title>Genome sequencing provides insights into the evolution of gene families encoding plant cell wall-degrading enzymes in longhorned beetles.</title>
        <authorList>
            <person name="Shin N.R."/>
            <person name="Okamura Y."/>
            <person name="Kirsch R."/>
            <person name="Pauchet Y."/>
        </authorList>
    </citation>
    <scope>NUCLEOTIDE SEQUENCE</scope>
    <source>
        <strain evidence="4">MMC_N1</strain>
    </source>
</reference>
<dbReference type="EMBL" id="JAPWTJ010002428">
    <property type="protein sequence ID" value="KAJ8966159.1"/>
    <property type="molecule type" value="Genomic_DNA"/>
</dbReference>
<sequence length="110" mass="11928">MVVSCAPQQSTEQIPNVKYDNEGYETGNGIVAEEQGVLKNAGNPETEALDVKGSYQYTADDGTSIHLTYVADENGFQPQGDHLPTPPPIPPAIQRALEWIAAHPEPEQKL</sequence>
<proteinExistence type="predicted"/>
<evidence type="ECO:0000313" key="4">
    <source>
        <dbReference type="EMBL" id="KAJ8966159.1"/>
    </source>
</evidence>
<keyword evidence="5" id="KW-1185">Reference proteome</keyword>
<organism evidence="4 5">
    <name type="scientific">Molorchus minor</name>
    <dbReference type="NCBI Taxonomy" id="1323400"/>
    <lineage>
        <taxon>Eukaryota</taxon>
        <taxon>Metazoa</taxon>
        <taxon>Ecdysozoa</taxon>
        <taxon>Arthropoda</taxon>
        <taxon>Hexapoda</taxon>
        <taxon>Insecta</taxon>
        <taxon>Pterygota</taxon>
        <taxon>Neoptera</taxon>
        <taxon>Endopterygota</taxon>
        <taxon>Coleoptera</taxon>
        <taxon>Polyphaga</taxon>
        <taxon>Cucujiformia</taxon>
        <taxon>Chrysomeloidea</taxon>
        <taxon>Cerambycidae</taxon>
        <taxon>Lamiinae</taxon>
        <taxon>Monochamini</taxon>
        <taxon>Molorchus</taxon>
    </lineage>
</organism>
<dbReference type="PROSITE" id="PS51155">
    <property type="entry name" value="CHIT_BIND_RR_2"/>
    <property type="match status" value="1"/>
</dbReference>
<dbReference type="PROSITE" id="PS00233">
    <property type="entry name" value="CHIT_BIND_RR_1"/>
    <property type="match status" value="1"/>
</dbReference>